<comment type="caution">
    <text evidence="8">The sequence shown here is derived from an EMBL/GenBank/DDBJ whole genome shotgun (WGS) entry which is preliminary data.</text>
</comment>
<evidence type="ECO:0000256" key="1">
    <source>
        <dbReference type="ARBA" id="ARBA00004141"/>
    </source>
</evidence>
<dbReference type="InterPro" id="IPR006201">
    <property type="entry name" value="Neur_channel"/>
</dbReference>
<sequence length="265" mass="29705">TSDFVSDEENLRTALFTGYTPAVRPQQTTEVTILQIPLSLNKLDIGEQLMSMSTLSAMVWFDQRLTWDPTVNGGIQFITVDTDKVWTPSVVVENAVEKVGTVGGKSNDGTPLRIAHFGLIFWYPPMEMSTSCEMRIAKETDLVYYSANGEWDMQGTWSDTGYFTDGTQFFKRLNFYFTFRRKWQFYGQNLVLPIVLTSILMCAVFALPIESGEKMGFSLTVLLSYVVFLTWVTDNLPAVSTDVSVLQVYLAIVLGLGVLATLLTT</sequence>
<keyword evidence="3 5" id="KW-1133">Transmembrane helix</keyword>
<dbReference type="CDD" id="cd19051">
    <property type="entry name" value="LGIC_TM_cation"/>
    <property type="match status" value="1"/>
</dbReference>
<evidence type="ECO:0000256" key="3">
    <source>
        <dbReference type="ARBA" id="ARBA00022989"/>
    </source>
</evidence>
<keyword evidence="4 5" id="KW-0472">Membrane</keyword>
<dbReference type="Gene3D" id="1.20.58.390">
    <property type="entry name" value="Neurotransmitter-gated ion-channel transmembrane domain"/>
    <property type="match status" value="1"/>
</dbReference>
<keyword evidence="2 5" id="KW-0812">Transmembrane</keyword>
<dbReference type="CDD" id="cd18989">
    <property type="entry name" value="LGIC_ECD_cation"/>
    <property type="match status" value="1"/>
</dbReference>
<reference evidence="8 9" key="1">
    <citation type="journal article" date="2023" name="Sci. Data">
        <title>Genome assembly of the Korean intertidal mud-creeper Batillaria attramentaria.</title>
        <authorList>
            <person name="Patra A.K."/>
            <person name="Ho P.T."/>
            <person name="Jun S."/>
            <person name="Lee S.J."/>
            <person name="Kim Y."/>
            <person name="Won Y.J."/>
        </authorList>
    </citation>
    <scope>NUCLEOTIDE SEQUENCE [LARGE SCALE GENOMIC DNA]</scope>
    <source>
        <strain evidence="8">Wonlab-2016</strain>
    </source>
</reference>
<dbReference type="InterPro" id="IPR006029">
    <property type="entry name" value="Neurotrans-gated_channel_TM"/>
</dbReference>
<dbReference type="InterPro" id="IPR036734">
    <property type="entry name" value="Neur_chan_lig-bd_sf"/>
</dbReference>
<evidence type="ECO:0000256" key="5">
    <source>
        <dbReference type="SAM" id="Phobius"/>
    </source>
</evidence>
<feature type="non-terminal residue" evidence="8">
    <location>
        <position position="265"/>
    </location>
</feature>
<feature type="domain" description="Neurotransmitter-gated ion-channel ligand-binding" evidence="6">
    <location>
        <begin position="9"/>
        <end position="137"/>
    </location>
</feature>
<dbReference type="SUPFAM" id="SSF90112">
    <property type="entry name" value="Neurotransmitter-gated ion-channel transmembrane pore"/>
    <property type="match status" value="1"/>
</dbReference>
<feature type="domain" description="Neurotransmitter-gated ion-channel transmembrane" evidence="7">
    <location>
        <begin position="191"/>
        <end position="260"/>
    </location>
</feature>
<dbReference type="GO" id="GO:0016020">
    <property type="term" value="C:membrane"/>
    <property type="evidence" value="ECO:0007669"/>
    <property type="project" value="UniProtKB-SubCell"/>
</dbReference>
<gene>
    <name evidence="8" type="ORF">BaRGS_00039597</name>
</gene>
<evidence type="ECO:0000259" key="6">
    <source>
        <dbReference type="Pfam" id="PF02931"/>
    </source>
</evidence>
<dbReference type="Pfam" id="PF02932">
    <property type="entry name" value="Neur_chan_memb"/>
    <property type="match status" value="1"/>
</dbReference>
<feature type="transmembrane region" description="Helical" evidence="5">
    <location>
        <begin position="190"/>
        <end position="209"/>
    </location>
</feature>
<protein>
    <submittedName>
        <fullName evidence="8">Uncharacterized protein</fullName>
    </submittedName>
</protein>
<dbReference type="SUPFAM" id="SSF63712">
    <property type="entry name" value="Nicotinic receptor ligand binding domain-like"/>
    <property type="match status" value="1"/>
</dbReference>
<proteinExistence type="predicted"/>
<evidence type="ECO:0000313" key="9">
    <source>
        <dbReference type="Proteomes" id="UP001519460"/>
    </source>
</evidence>
<comment type="subcellular location">
    <subcellularLocation>
        <location evidence="1">Membrane</location>
        <topology evidence="1">Multi-pass membrane protein</topology>
    </subcellularLocation>
</comment>
<dbReference type="InterPro" id="IPR038050">
    <property type="entry name" value="Neuro_actylchol_rec"/>
</dbReference>
<evidence type="ECO:0000313" key="8">
    <source>
        <dbReference type="EMBL" id="KAK7454125.1"/>
    </source>
</evidence>
<dbReference type="PANTHER" id="PTHR18945">
    <property type="entry name" value="NEUROTRANSMITTER GATED ION CHANNEL"/>
    <property type="match status" value="1"/>
</dbReference>
<dbReference type="AlphaFoldDB" id="A0ABD0J3L8"/>
<dbReference type="Pfam" id="PF02931">
    <property type="entry name" value="Neur_chan_LBD"/>
    <property type="match status" value="1"/>
</dbReference>
<feature type="transmembrane region" description="Helical" evidence="5">
    <location>
        <begin position="215"/>
        <end position="233"/>
    </location>
</feature>
<feature type="transmembrane region" description="Helical" evidence="5">
    <location>
        <begin position="245"/>
        <end position="263"/>
    </location>
</feature>
<keyword evidence="9" id="KW-1185">Reference proteome</keyword>
<evidence type="ECO:0000256" key="4">
    <source>
        <dbReference type="ARBA" id="ARBA00023136"/>
    </source>
</evidence>
<evidence type="ECO:0000256" key="2">
    <source>
        <dbReference type="ARBA" id="ARBA00022692"/>
    </source>
</evidence>
<accession>A0ABD0J3L8</accession>
<dbReference type="Proteomes" id="UP001519460">
    <property type="component" value="Unassembled WGS sequence"/>
</dbReference>
<dbReference type="InterPro" id="IPR036719">
    <property type="entry name" value="Neuro-gated_channel_TM_sf"/>
</dbReference>
<name>A0ABD0J3L8_9CAEN</name>
<feature type="non-terminal residue" evidence="8">
    <location>
        <position position="1"/>
    </location>
</feature>
<organism evidence="8 9">
    <name type="scientific">Batillaria attramentaria</name>
    <dbReference type="NCBI Taxonomy" id="370345"/>
    <lineage>
        <taxon>Eukaryota</taxon>
        <taxon>Metazoa</taxon>
        <taxon>Spiralia</taxon>
        <taxon>Lophotrochozoa</taxon>
        <taxon>Mollusca</taxon>
        <taxon>Gastropoda</taxon>
        <taxon>Caenogastropoda</taxon>
        <taxon>Sorbeoconcha</taxon>
        <taxon>Cerithioidea</taxon>
        <taxon>Batillariidae</taxon>
        <taxon>Batillaria</taxon>
    </lineage>
</organism>
<dbReference type="Gene3D" id="2.70.170.10">
    <property type="entry name" value="Neurotransmitter-gated ion-channel ligand-binding domain"/>
    <property type="match status" value="1"/>
</dbReference>
<dbReference type="EMBL" id="JACVVK020000704">
    <property type="protein sequence ID" value="KAK7454125.1"/>
    <property type="molecule type" value="Genomic_DNA"/>
</dbReference>
<dbReference type="InterPro" id="IPR006202">
    <property type="entry name" value="Neur_chan_lig-bd"/>
</dbReference>
<evidence type="ECO:0000259" key="7">
    <source>
        <dbReference type="Pfam" id="PF02932"/>
    </source>
</evidence>